<dbReference type="PROSITE" id="PS52016">
    <property type="entry name" value="TONB_DEPENDENT_REC_3"/>
    <property type="match status" value="1"/>
</dbReference>
<evidence type="ECO:0000256" key="8">
    <source>
        <dbReference type="ARBA" id="ARBA00023136"/>
    </source>
</evidence>
<keyword evidence="6" id="KW-0408">Iron</keyword>
<dbReference type="AlphaFoldDB" id="A0A139LJT0"/>
<evidence type="ECO:0000256" key="10">
    <source>
        <dbReference type="PROSITE-ProRule" id="PRU01360"/>
    </source>
</evidence>
<dbReference type="InterPro" id="IPR023996">
    <property type="entry name" value="TonB-dep_OMP_SusC/RagA"/>
</dbReference>
<keyword evidence="7 11" id="KW-0798">TonB box</keyword>
<comment type="similarity">
    <text evidence="10 11">Belongs to the TonB-dependent receptor family.</text>
</comment>
<evidence type="ECO:0000256" key="6">
    <source>
        <dbReference type="ARBA" id="ARBA00023004"/>
    </source>
</evidence>
<dbReference type="InterPro" id="IPR012910">
    <property type="entry name" value="Plug_dom"/>
</dbReference>
<dbReference type="Gene3D" id="2.40.170.20">
    <property type="entry name" value="TonB-dependent receptor, beta-barrel domain"/>
    <property type="match status" value="1"/>
</dbReference>
<proteinExistence type="inferred from homology"/>
<dbReference type="Gene3D" id="2.170.130.10">
    <property type="entry name" value="TonB-dependent receptor, plug domain"/>
    <property type="match status" value="1"/>
</dbReference>
<dbReference type="Gene3D" id="2.60.40.1120">
    <property type="entry name" value="Carboxypeptidase-like, regulatory domain"/>
    <property type="match status" value="1"/>
</dbReference>
<organism evidence="13">
    <name type="scientific">Bacteroides intestinalis</name>
    <dbReference type="NCBI Taxonomy" id="329854"/>
    <lineage>
        <taxon>Bacteria</taxon>
        <taxon>Pseudomonadati</taxon>
        <taxon>Bacteroidota</taxon>
        <taxon>Bacteroidia</taxon>
        <taxon>Bacteroidales</taxon>
        <taxon>Bacteroidaceae</taxon>
        <taxon>Bacteroides</taxon>
    </lineage>
</organism>
<keyword evidence="8 10" id="KW-0472">Membrane</keyword>
<comment type="subcellular location">
    <subcellularLocation>
        <location evidence="1 10">Cell outer membrane</location>
        <topology evidence="1 10">Multi-pass membrane protein</topology>
    </subcellularLocation>
</comment>
<dbReference type="InterPro" id="IPR011662">
    <property type="entry name" value="Secretin/TonB_short_N"/>
</dbReference>
<dbReference type="SUPFAM" id="SSF56935">
    <property type="entry name" value="Porins"/>
    <property type="match status" value="1"/>
</dbReference>
<sequence>MKEPVYLSNPFNLFDMKDRKTKNLRTMRALCLSLFLSVSLSLFSQITVTVENTPLRAALKKIEQVSDYKFFYNEKLAGLDQAVTFSVSNATIAQTMQKVLAGKELTYKMESDNVVVLLHKEAVSQKTKTITGTIVDSSGEPVIGASIVVKGTTNGTITDVDGNYSLSNVPENSTVSISYIGYQPLSYPASSKELSRVILKEDAEMLDEIIVVGYGTTKKANLSGAVDQISSKEIEHRVSGNAGQVLQGMIPNLNVSFSDGSINSKASFDVRGVGSINGGSPLVLIDGVEGDMNYINPKDIESISVLKDASSAAIYGARAAFGVVLITTKNPNAGKIQVNYSNHFGWSNPTINTDNFITDGLEWARLSDKLSLLENTSTYLGYTEEDYAYMEARKKDPSLPSTLIKTVDGVERYVHYGNTDWWHYIFQDNQPSMEHNLNISGGSEKVRFYLSGRFYSREGIYRINPDKLKSYTLRSKIDFQLTSAIKITNSTNIYFSDYDYPATNNRNVGGSDNSEDWRKYTFHASPVFHPRNPDGTILINGAYTPGRDIADGTFADLTYGKSKGVDQEHDVSNTISLQVTPIKDVILNADYSFRKGSPVSKLLLVSTPHTNQPNGEGTSRYMPNKSLYKEMHWSTLYQAFNAFGTYSHLFAKKHDLKAMIGFNQEWRHWERTVSRRSSPASEELGSFNLATGENVQVQGNADEWAIRAAFYRLNYDYLGRYLLEFNGRFDLSSKFPHNNRLGIFPSGSFAWRVSEEPFFKPLKSAIDNLKLRVSYGTLGNQNVGPYDYIAKMKATQGDYLVDGSYLSYLTAPDAISSNFTWEKSQTIDFGIDFSLFNGRFSTSFDWYQRDTKDMLTQGKKLPSVFGTSEPQENAANLRTRGFELSVKWQDKFLLAHRPFEYRVGFTLADNITEITKFDNPDGQIDQFYKGKRLGEIWGYTVEGFFQTDTEYLDHADQTKVNRRIQRNYLINHPVAGDIKFKDLDGNEEISPGDKTLSNPGDLRIIGNTSPRYSCSLNLGFNYSGFDFSAFFQGIMKRDWWPGKDNSFFWGPFTRQYENFYPKSIEQNSWTPENPNAYFPRLAVYAANEGGDYEGAQLRVYSDKYLQNAAYVRLKDITLGYTLPKTLCSKIGFSSIRVYVSGTNLLTFSPLYKHNEDRTVDPEQLGDGNAYPFSKTFAFGFDFKF</sequence>
<dbReference type="InterPro" id="IPR023997">
    <property type="entry name" value="TonB-dep_OMP_SusC/RagA_CS"/>
</dbReference>
<evidence type="ECO:0000313" key="14">
    <source>
        <dbReference type="Proteomes" id="UP000070319"/>
    </source>
</evidence>
<feature type="domain" description="Secretin/TonB short N-terminal" evidence="12">
    <location>
        <begin position="68"/>
        <end position="120"/>
    </location>
</feature>
<dbReference type="Pfam" id="PF13715">
    <property type="entry name" value="CarbopepD_reg_2"/>
    <property type="match status" value="1"/>
</dbReference>
<dbReference type="InterPro" id="IPR008969">
    <property type="entry name" value="CarboxyPept-like_regulatory"/>
</dbReference>
<accession>A0A139LJT0</accession>
<dbReference type="PATRIC" id="fig|329854.7.peg.1953"/>
<keyword evidence="4" id="KW-0410">Iron transport</keyword>
<name>A0A139LJT0_9BACE</name>
<evidence type="ECO:0000256" key="2">
    <source>
        <dbReference type="ARBA" id="ARBA00022448"/>
    </source>
</evidence>
<gene>
    <name evidence="13" type="ORF">HMPREF2531_01918</name>
</gene>
<keyword evidence="4" id="KW-0406">Ion transport</keyword>
<keyword evidence="3 10" id="KW-1134">Transmembrane beta strand</keyword>
<dbReference type="EMBL" id="LTDF01000073">
    <property type="protein sequence ID" value="KXT51665.1"/>
    <property type="molecule type" value="Genomic_DNA"/>
</dbReference>
<evidence type="ECO:0000256" key="4">
    <source>
        <dbReference type="ARBA" id="ARBA00022496"/>
    </source>
</evidence>
<evidence type="ECO:0000256" key="1">
    <source>
        <dbReference type="ARBA" id="ARBA00004571"/>
    </source>
</evidence>
<evidence type="ECO:0000256" key="11">
    <source>
        <dbReference type="RuleBase" id="RU003357"/>
    </source>
</evidence>
<evidence type="ECO:0000256" key="9">
    <source>
        <dbReference type="ARBA" id="ARBA00023237"/>
    </source>
</evidence>
<dbReference type="InterPro" id="IPR036942">
    <property type="entry name" value="Beta-barrel_TonB_sf"/>
</dbReference>
<evidence type="ECO:0000259" key="12">
    <source>
        <dbReference type="SMART" id="SM00965"/>
    </source>
</evidence>
<evidence type="ECO:0000256" key="7">
    <source>
        <dbReference type="ARBA" id="ARBA00023077"/>
    </source>
</evidence>
<keyword evidence="2 10" id="KW-0813">Transport</keyword>
<dbReference type="Pfam" id="PF07715">
    <property type="entry name" value="Plug"/>
    <property type="match status" value="1"/>
</dbReference>
<dbReference type="Pfam" id="PF00593">
    <property type="entry name" value="TonB_dep_Rec_b-barrel"/>
    <property type="match status" value="1"/>
</dbReference>
<dbReference type="GO" id="GO:0006826">
    <property type="term" value="P:iron ion transport"/>
    <property type="evidence" value="ECO:0007669"/>
    <property type="project" value="UniProtKB-KW"/>
</dbReference>
<evidence type="ECO:0000256" key="3">
    <source>
        <dbReference type="ARBA" id="ARBA00022452"/>
    </source>
</evidence>
<dbReference type="NCBIfam" id="TIGR04056">
    <property type="entry name" value="OMP_RagA_SusC"/>
    <property type="match status" value="1"/>
</dbReference>
<reference evidence="13 14" key="1">
    <citation type="submission" date="2016-02" db="EMBL/GenBank/DDBJ databases">
        <authorList>
            <person name="Wen L."/>
            <person name="He K."/>
            <person name="Yang H."/>
        </authorList>
    </citation>
    <scope>NUCLEOTIDE SEQUENCE [LARGE SCALE GENOMIC DNA]</scope>
    <source>
        <strain evidence="13 14">KLE1704</strain>
    </source>
</reference>
<keyword evidence="13" id="KW-0675">Receptor</keyword>
<evidence type="ECO:0000256" key="5">
    <source>
        <dbReference type="ARBA" id="ARBA00022692"/>
    </source>
</evidence>
<dbReference type="Pfam" id="PF07660">
    <property type="entry name" value="STN"/>
    <property type="match status" value="1"/>
</dbReference>
<protein>
    <submittedName>
        <fullName evidence="13">TonB-dependent receptor plug domain protein</fullName>
    </submittedName>
</protein>
<keyword evidence="9 10" id="KW-0998">Cell outer membrane</keyword>
<dbReference type="Proteomes" id="UP000070319">
    <property type="component" value="Unassembled WGS sequence"/>
</dbReference>
<comment type="caution">
    <text evidence="13">The sequence shown here is derived from an EMBL/GenBank/DDBJ whole genome shotgun (WGS) entry which is preliminary data.</text>
</comment>
<dbReference type="InterPro" id="IPR000531">
    <property type="entry name" value="Beta-barrel_TonB"/>
</dbReference>
<dbReference type="GO" id="GO:0009279">
    <property type="term" value="C:cell outer membrane"/>
    <property type="evidence" value="ECO:0007669"/>
    <property type="project" value="UniProtKB-SubCell"/>
</dbReference>
<keyword evidence="5 10" id="KW-0812">Transmembrane</keyword>
<dbReference type="SMART" id="SM00965">
    <property type="entry name" value="STN"/>
    <property type="match status" value="1"/>
</dbReference>
<dbReference type="NCBIfam" id="TIGR04057">
    <property type="entry name" value="SusC_RagA_signa"/>
    <property type="match status" value="1"/>
</dbReference>
<dbReference type="InterPro" id="IPR039426">
    <property type="entry name" value="TonB-dep_rcpt-like"/>
</dbReference>
<dbReference type="InterPro" id="IPR037066">
    <property type="entry name" value="Plug_dom_sf"/>
</dbReference>
<evidence type="ECO:0000313" key="13">
    <source>
        <dbReference type="EMBL" id="KXT51665.1"/>
    </source>
</evidence>
<dbReference type="FunFam" id="2.60.40.1120:FF:000003">
    <property type="entry name" value="Outer membrane protein Omp121"/>
    <property type="match status" value="1"/>
</dbReference>
<dbReference type="SUPFAM" id="SSF49464">
    <property type="entry name" value="Carboxypeptidase regulatory domain-like"/>
    <property type="match status" value="1"/>
</dbReference>